<evidence type="ECO:0000256" key="3">
    <source>
        <dbReference type="ARBA" id="ARBA00022691"/>
    </source>
</evidence>
<dbReference type="SUPFAM" id="SSF53335">
    <property type="entry name" value="S-adenosyl-L-methionine-dependent methyltransferases"/>
    <property type="match status" value="1"/>
</dbReference>
<keyword evidence="7" id="KW-1185">Reference proteome</keyword>
<keyword evidence="2" id="KW-0808">Transferase</keyword>
<evidence type="ECO:0000256" key="4">
    <source>
        <dbReference type="ARBA" id="ARBA00038314"/>
    </source>
</evidence>
<evidence type="ECO:0000313" key="7">
    <source>
        <dbReference type="Proteomes" id="UP001590951"/>
    </source>
</evidence>
<reference evidence="6 7" key="1">
    <citation type="submission" date="2024-09" db="EMBL/GenBank/DDBJ databases">
        <title>Rethinking Asexuality: The Enigmatic Case of Functional Sexual Genes in Lepraria (Stereocaulaceae).</title>
        <authorList>
            <person name="Doellman M."/>
            <person name="Sun Y."/>
            <person name="Barcenas-Pena A."/>
            <person name="Lumbsch H.T."/>
            <person name="Grewe F."/>
        </authorList>
    </citation>
    <scope>NUCLEOTIDE SEQUENCE [LARGE SCALE GENOMIC DNA]</scope>
    <source>
        <strain evidence="6 7">Grewe 0041</strain>
    </source>
</reference>
<sequence>MAAEHDPHNAERHKQWYDDDLTEVNEPMRRLLETYSKVEPNKVVEHVNDLRARGFAANPYPCIGHYRFLTLTLPTHPLYPHILSRLISSPSALFLDLGCCFGQDLRQLVADGVPSSQLIGLDIESYLIKLGYDFFLDRATLRSRFLVADIFKGATQGAPWTELEELKADVLHCSAFFHLFPLPDQIRSAKNIAKLVRMGGVIVGRQSGSTKPSEVPAIKPGSTSFRHDVDTFRRLWDEVGEATGTIWTVDGTLDHVGMIGGKNTVEDENSRRMLFTVTRVG</sequence>
<dbReference type="InterPro" id="IPR041698">
    <property type="entry name" value="Methyltransf_25"/>
</dbReference>
<accession>A0ABR4BPB0</accession>
<name>A0ABR4BPB0_9LECA</name>
<dbReference type="Pfam" id="PF13649">
    <property type="entry name" value="Methyltransf_25"/>
    <property type="match status" value="1"/>
</dbReference>
<dbReference type="EMBL" id="JBHFEH010000004">
    <property type="protein sequence ID" value="KAL2057818.1"/>
    <property type="molecule type" value="Genomic_DNA"/>
</dbReference>
<organism evidence="6 7">
    <name type="scientific">Lepraria finkii</name>
    <dbReference type="NCBI Taxonomy" id="1340010"/>
    <lineage>
        <taxon>Eukaryota</taxon>
        <taxon>Fungi</taxon>
        <taxon>Dikarya</taxon>
        <taxon>Ascomycota</taxon>
        <taxon>Pezizomycotina</taxon>
        <taxon>Lecanoromycetes</taxon>
        <taxon>OSLEUM clade</taxon>
        <taxon>Lecanoromycetidae</taxon>
        <taxon>Lecanorales</taxon>
        <taxon>Lecanorineae</taxon>
        <taxon>Stereocaulaceae</taxon>
        <taxon>Lepraria</taxon>
    </lineage>
</organism>
<evidence type="ECO:0000313" key="6">
    <source>
        <dbReference type="EMBL" id="KAL2057818.1"/>
    </source>
</evidence>
<feature type="domain" description="Methyltransferase" evidence="5">
    <location>
        <begin position="95"/>
        <end position="200"/>
    </location>
</feature>
<evidence type="ECO:0000256" key="2">
    <source>
        <dbReference type="ARBA" id="ARBA00022679"/>
    </source>
</evidence>
<comment type="caution">
    <text evidence="6">The sequence shown here is derived from an EMBL/GenBank/DDBJ whole genome shotgun (WGS) entry which is preliminary data.</text>
</comment>
<dbReference type="InterPro" id="IPR029063">
    <property type="entry name" value="SAM-dependent_MTases_sf"/>
</dbReference>
<dbReference type="Gene3D" id="3.40.50.150">
    <property type="entry name" value="Vaccinia Virus protein VP39"/>
    <property type="match status" value="1"/>
</dbReference>
<dbReference type="PANTHER" id="PTHR35897:SF1">
    <property type="entry name" value="METHYLTRANSFERASE AUSD"/>
    <property type="match status" value="1"/>
</dbReference>
<dbReference type="Proteomes" id="UP001590951">
    <property type="component" value="Unassembled WGS sequence"/>
</dbReference>
<dbReference type="InterPro" id="IPR051654">
    <property type="entry name" value="Meroterpenoid_MTases"/>
</dbReference>
<protein>
    <recommendedName>
        <fullName evidence="5">Methyltransferase domain-containing protein</fullName>
    </recommendedName>
</protein>
<dbReference type="PANTHER" id="PTHR35897">
    <property type="entry name" value="METHYLTRANSFERASE AUSD"/>
    <property type="match status" value="1"/>
</dbReference>
<evidence type="ECO:0000256" key="1">
    <source>
        <dbReference type="ARBA" id="ARBA00005179"/>
    </source>
</evidence>
<keyword evidence="3" id="KW-0949">S-adenosyl-L-methionine</keyword>
<comment type="similarity">
    <text evidence="4">Belongs to the class I-like SAM-binding methyltransferase superfamily.</text>
</comment>
<proteinExistence type="inferred from homology"/>
<gene>
    <name evidence="6" type="ORF">ABVK25_002202</name>
</gene>
<comment type="pathway">
    <text evidence="1">Secondary metabolite biosynthesis.</text>
</comment>
<evidence type="ECO:0000259" key="5">
    <source>
        <dbReference type="Pfam" id="PF13649"/>
    </source>
</evidence>